<dbReference type="AlphaFoldDB" id="A0A080ZV29"/>
<protein>
    <submittedName>
        <fullName evidence="2">Uncharacterized protein</fullName>
    </submittedName>
</protein>
<dbReference type="PANTHER" id="PTHR35796">
    <property type="entry name" value="HYPOTHETICAL CYTOSOLIC PROTEIN"/>
    <property type="match status" value="1"/>
</dbReference>
<dbReference type="OrthoDB" id="103157at2759"/>
<accession>A0A080ZV29</accession>
<comment type="caution">
    <text evidence="2">The sequence shown here is derived from an EMBL/GenBank/DDBJ whole genome shotgun (WGS) entry which is preliminary data.</text>
</comment>
<feature type="region of interest" description="Disordered" evidence="1">
    <location>
        <begin position="72"/>
        <end position="112"/>
    </location>
</feature>
<organism evidence="2 3">
    <name type="scientific">Phytophthora nicotianae P1976</name>
    <dbReference type="NCBI Taxonomy" id="1317066"/>
    <lineage>
        <taxon>Eukaryota</taxon>
        <taxon>Sar</taxon>
        <taxon>Stramenopiles</taxon>
        <taxon>Oomycota</taxon>
        <taxon>Peronosporomycetes</taxon>
        <taxon>Peronosporales</taxon>
        <taxon>Peronosporaceae</taxon>
        <taxon>Phytophthora</taxon>
    </lineage>
</organism>
<dbReference type="Proteomes" id="UP000028582">
    <property type="component" value="Unassembled WGS sequence"/>
</dbReference>
<evidence type="ECO:0000313" key="3">
    <source>
        <dbReference type="Proteomes" id="UP000028582"/>
    </source>
</evidence>
<sequence length="450" mass="50663">MACATEHDMASMQATLDFIDGFDVPHADLSAETELLELIDDGTVLNDLDHSSKDDASFAMLDKFKFGFPTWNSSSSSNGDDDSGLDCRAQCRQGSPFPTRRRQRKGSRKEELEELRTLATKLAKKLQLMKSAALQDVSPYKVENALVKTLWKDIAVGQFMLRRTTEARNVRLRKDVMSYNKTAANLKRMLKRRYSEEMLELMPIEKRARSLECKTSSTNEQIFRELLETINDVYTSVDALFVNKGMTKLPCPSRAQNAHPKTTNGLFIELKDKTQVPFSADQTAKAVWKAMCGQKTRDGDIVDAKLCVHDTQQTEDTITSYMNYTCNASGHASFVQESGVARKYVEHDRVLFISSNLVEPTIRSHGALGLSFQETVVTVVRMGNTLASGQETAVIESCLWVDRRDDGREIALKFRDAAFVDIAIDGWNKKLSLYSERIENILFDDALNVM</sequence>
<proteinExistence type="predicted"/>
<dbReference type="PANTHER" id="PTHR35796:SF3">
    <property type="entry name" value="BHLH DOMAIN-CONTAINING PROTEIN"/>
    <property type="match status" value="1"/>
</dbReference>
<evidence type="ECO:0000313" key="2">
    <source>
        <dbReference type="EMBL" id="ETO70490.1"/>
    </source>
</evidence>
<reference evidence="2 3" key="1">
    <citation type="submission" date="2013-11" db="EMBL/GenBank/DDBJ databases">
        <title>The Genome Sequence of Phytophthora parasitica P1976.</title>
        <authorList>
            <consortium name="The Broad Institute Genomics Platform"/>
            <person name="Russ C."/>
            <person name="Tyler B."/>
            <person name="Panabieres F."/>
            <person name="Shan W."/>
            <person name="Tripathy S."/>
            <person name="Grunwald N."/>
            <person name="Machado M."/>
            <person name="Johnson C.S."/>
            <person name="Walker B."/>
            <person name="Young S."/>
            <person name="Zeng Q."/>
            <person name="Gargeya S."/>
            <person name="Fitzgerald M."/>
            <person name="Haas B."/>
            <person name="Abouelleil A."/>
            <person name="Allen A.W."/>
            <person name="Alvarado L."/>
            <person name="Arachchi H.M."/>
            <person name="Berlin A.M."/>
            <person name="Chapman S.B."/>
            <person name="Gainer-Dewar J."/>
            <person name="Goldberg J."/>
            <person name="Griggs A."/>
            <person name="Gujja S."/>
            <person name="Hansen M."/>
            <person name="Howarth C."/>
            <person name="Imamovic A."/>
            <person name="Ireland A."/>
            <person name="Larimer J."/>
            <person name="McCowan C."/>
            <person name="Murphy C."/>
            <person name="Pearson M."/>
            <person name="Poon T.W."/>
            <person name="Priest M."/>
            <person name="Roberts A."/>
            <person name="Saif S."/>
            <person name="Shea T."/>
            <person name="Sisk P."/>
            <person name="Sykes S."/>
            <person name="Wortman J."/>
            <person name="Nusbaum C."/>
            <person name="Birren B."/>
        </authorList>
    </citation>
    <scope>NUCLEOTIDE SEQUENCE [LARGE SCALE GENOMIC DNA]</scope>
    <source>
        <strain evidence="2 3">P1976</strain>
    </source>
</reference>
<dbReference type="EMBL" id="ANJA01002328">
    <property type="protein sequence ID" value="ETO70490.1"/>
    <property type="molecule type" value="Genomic_DNA"/>
</dbReference>
<gene>
    <name evidence="2" type="ORF">F444_13025</name>
</gene>
<evidence type="ECO:0000256" key="1">
    <source>
        <dbReference type="SAM" id="MobiDB-lite"/>
    </source>
</evidence>
<name>A0A080ZV29_PHYNI</name>